<dbReference type="PROSITE" id="PS01217">
    <property type="entry name" value="SUCCINYL_COA_LIG_3"/>
    <property type="match status" value="1"/>
</dbReference>
<dbReference type="Proteomes" id="UP000001106">
    <property type="component" value="Chromosome"/>
</dbReference>
<reference evidence="8" key="1">
    <citation type="submission" date="2007-06" db="EMBL/GenBank/DDBJ databases">
        <title>Complete sequence of Methanococcus aeolicus Nankai-3.</title>
        <authorList>
            <consortium name="US DOE Joint Genome Institute"/>
            <person name="Copeland A."/>
            <person name="Lucas S."/>
            <person name="Lapidus A."/>
            <person name="Barry K."/>
            <person name="Glavina del Rio T."/>
            <person name="Dalin E."/>
            <person name="Tice H."/>
            <person name="Pitluck S."/>
            <person name="Chain P."/>
            <person name="Malfatti S."/>
            <person name="Shin M."/>
            <person name="Vergez L."/>
            <person name="Schmutz J."/>
            <person name="Larimer F."/>
            <person name="Land M."/>
            <person name="Hauser L."/>
            <person name="Kyrpides N."/>
            <person name="Lykidis A."/>
            <person name="Sieprawska-Lupa M."/>
            <person name="Whitman W.B."/>
            <person name="Richardson P."/>
        </authorList>
    </citation>
    <scope>NUCLEOTIDE SEQUENCE [LARGE SCALE GENOMIC DNA]</scope>
    <source>
        <strain evidence="8">Nankai-3</strain>
    </source>
</reference>
<dbReference type="Gene3D" id="3.30.470.20">
    <property type="entry name" value="ATP-grasp fold, B domain"/>
    <property type="match status" value="1"/>
</dbReference>
<dbReference type="GO" id="GO:0006104">
    <property type="term" value="P:succinyl-CoA metabolic process"/>
    <property type="evidence" value="ECO:0007669"/>
    <property type="project" value="TreeGrafter"/>
</dbReference>
<dbReference type="Gene3D" id="3.40.50.261">
    <property type="entry name" value="Succinyl-CoA synthetase domains"/>
    <property type="match status" value="1"/>
</dbReference>
<evidence type="ECO:0000313" key="9">
    <source>
        <dbReference type="Proteomes" id="UP000001106"/>
    </source>
</evidence>
<dbReference type="OrthoDB" id="146449at2157"/>
<evidence type="ECO:0000256" key="2">
    <source>
        <dbReference type="ARBA" id="ARBA00022723"/>
    </source>
</evidence>
<dbReference type="Pfam" id="PF08442">
    <property type="entry name" value="ATP-grasp_2"/>
    <property type="match status" value="1"/>
</dbReference>
<feature type="binding site" evidence="5">
    <location>
        <begin position="46"/>
        <end position="48"/>
    </location>
    <ligand>
        <name>ATP</name>
        <dbReference type="ChEBI" id="CHEBI:30616"/>
    </ligand>
</feature>
<comment type="subunit">
    <text evidence="5">Heterotetramer of two alpha and two beta subunits.</text>
</comment>
<feature type="binding site" evidence="5">
    <location>
        <position position="39"/>
    </location>
    <ligand>
        <name>ATP</name>
        <dbReference type="ChEBI" id="CHEBI:30616"/>
    </ligand>
</feature>
<dbReference type="GeneID" id="75305054"/>
<dbReference type="GO" id="GO:0004775">
    <property type="term" value="F:succinate-CoA ligase (ADP-forming) activity"/>
    <property type="evidence" value="ECO:0007669"/>
    <property type="project" value="UniProtKB-UniRule"/>
</dbReference>
<dbReference type="InterPro" id="IPR016102">
    <property type="entry name" value="Succinyl-CoA_synth-like"/>
</dbReference>
<dbReference type="HOGENOM" id="CLU_037430_0_2_2"/>
<dbReference type="GeneID" id="5326747"/>
<dbReference type="PANTHER" id="PTHR11815">
    <property type="entry name" value="SUCCINYL-COA SYNTHETASE BETA CHAIN"/>
    <property type="match status" value="1"/>
</dbReference>
<keyword evidence="1 5" id="KW-0436">Ligase</keyword>
<accession>A6UT13</accession>
<feature type="binding site" evidence="5">
    <location>
        <position position="185"/>
    </location>
    <ligand>
        <name>Mg(2+)</name>
        <dbReference type="ChEBI" id="CHEBI:18420"/>
    </ligand>
</feature>
<protein>
    <recommendedName>
        <fullName evidence="5">Succinate--CoA ligase [ADP-forming] subunit beta</fullName>
        <ecNumber evidence="5">6.2.1.5</ecNumber>
    </recommendedName>
    <alternativeName>
        <fullName evidence="5">Succinyl-CoA synthetase subunit beta</fullName>
        <shortName evidence="5">SCS-beta</shortName>
    </alternativeName>
</protein>
<dbReference type="InterPro" id="IPR005811">
    <property type="entry name" value="SUCC_ACL_C"/>
</dbReference>
<dbReference type="InterPro" id="IPR017866">
    <property type="entry name" value="Succ-CoA_synthase_bsu_CS"/>
</dbReference>
<dbReference type="FunFam" id="3.30.470.20:FF:000002">
    <property type="entry name" value="Succinate--CoA ligase [ADP-forming] subunit beta"/>
    <property type="match status" value="1"/>
</dbReference>
<evidence type="ECO:0000256" key="4">
    <source>
        <dbReference type="ARBA" id="ARBA00022842"/>
    </source>
</evidence>
<dbReference type="InterPro" id="IPR013650">
    <property type="entry name" value="ATP-grasp_succ-CoA_synth-type"/>
</dbReference>
<gene>
    <name evidence="5" type="primary">sucC</name>
    <name evidence="8" type="ordered locus">Maeo_0043</name>
</gene>
<dbReference type="GO" id="GO:0000287">
    <property type="term" value="F:magnesium ion binding"/>
    <property type="evidence" value="ECO:0007669"/>
    <property type="project" value="UniProtKB-UniRule"/>
</dbReference>
<dbReference type="NCBIfam" id="NF001913">
    <property type="entry name" value="PRK00696.1"/>
    <property type="match status" value="1"/>
</dbReference>
<dbReference type="KEGG" id="mae:Maeo_0043"/>
<organism evidence="8 9">
    <name type="scientific">Methanococcus aeolicus (strain ATCC BAA-1280 / DSM 17508 / OCM 812 / Nankai-3)</name>
    <dbReference type="NCBI Taxonomy" id="419665"/>
    <lineage>
        <taxon>Archaea</taxon>
        <taxon>Methanobacteriati</taxon>
        <taxon>Methanobacteriota</taxon>
        <taxon>Methanomada group</taxon>
        <taxon>Methanococci</taxon>
        <taxon>Methanococcales</taxon>
        <taxon>Methanococcaceae</taxon>
        <taxon>Methanococcus</taxon>
    </lineage>
</organism>
<evidence type="ECO:0000313" key="8">
    <source>
        <dbReference type="EMBL" id="ABR55635.1"/>
    </source>
</evidence>
<feature type="domain" description="ATP-grasp" evidence="7">
    <location>
        <begin position="9"/>
        <end position="215"/>
    </location>
</feature>
<dbReference type="STRING" id="419665.Maeo_0043"/>
<evidence type="ECO:0000256" key="1">
    <source>
        <dbReference type="ARBA" id="ARBA00022598"/>
    </source>
</evidence>
<evidence type="ECO:0000256" key="6">
    <source>
        <dbReference type="PROSITE-ProRule" id="PRU00409"/>
    </source>
</evidence>
<feature type="binding site" evidence="5">
    <location>
        <position position="85"/>
    </location>
    <ligand>
        <name>ATP</name>
        <dbReference type="ChEBI" id="CHEBI:30616"/>
    </ligand>
</feature>
<feature type="binding site" evidence="5">
    <location>
        <position position="199"/>
    </location>
    <ligand>
        <name>Mg(2+)</name>
        <dbReference type="ChEBI" id="CHEBI:18420"/>
    </ligand>
</feature>
<feature type="binding site" evidence="5">
    <location>
        <position position="93"/>
    </location>
    <ligand>
        <name>ATP</name>
        <dbReference type="ChEBI" id="CHEBI:30616"/>
    </ligand>
</feature>
<feature type="binding site" evidence="5">
    <location>
        <position position="88"/>
    </location>
    <ligand>
        <name>ATP</name>
        <dbReference type="ChEBI" id="CHEBI:30616"/>
    </ligand>
</feature>
<feature type="binding site" evidence="5">
    <location>
        <position position="242"/>
    </location>
    <ligand>
        <name>substrate</name>
        <note>ligand shared with subunit alpha</note>
    </ligand>
</feature>
<feature type="binding site" evidence="5">
    <location>
        <begin position="298"/>
        <end position="300"/>
    </location>
    <ligand>
        <name>substrate</name>
        <note>ligand shared with subunit alpha</note>
    </ligand>
</feature>
<evidence type="ECO:0000256" key="3">
    <source>
        <dbReference type="ARBA" id="ARBA00022741"/>
    </source>
</evidence>
<sequence length="360" mass="40179">MKLHEYEAKEIFKKYKIPVPNGFVASKPIKELKTPSVIKAQVLVGGRGKAGGILFADTTKEANQHIKKLIGKKIKGEKVNKVLIEEKLPIKYEYYLGITIDRAEKKPVIIFSTEGGVDIEEIAKNTPEKIIKYYIDPQNEFLPYMARNLLKEAGLPSNRISKVADIIYKLYNVFKDMDGTLVEINPLVITKDKKVLAADGVLNVDDDAEYRHDYAQFESYSEKDKSEFAYVELDGDIAVIGNGAGLTLASMDIVKEYGGAPACFLDIGGGSDKETVEKALEKALEKDIKGVFINILGGITRCDEVAMGIVKAYYEHPEIKFSVRMMGTNEEEGRKILTKNGIPFESSMEYAVEKLIDMLK</sequence>
<keyword evidence="2 5" id="KW-0479">Metal-binding</keyword>
<dbReference type="EC" id="6.2.1.5" evidence="5"/>
<dbReference type="Pfam" id="PF00549">
    <property type="entry name" value="Ligase_CoA"/>
    <property type="match status" value="1"/>
</dbReference>
<evidence type="ECO:0000259" key="7">
    <source>
        <dbReference type="PROSITE" id="PS50975"/>
    </source>
</evidence>
<dbReference type="UniPathway" id="UPA00223">
    <property type="reaction ID" value="UER00999"/>
</dbReference>
<keyword evidence="4 5" id="KW-0460">Magnesium</keyword>
<dbReference type="SUPFAM" id="SSF52210">
    <property type="entry name" value="Succinyl-CoA synthetase domains"/>
    <property type="match status" value="1"/>
</dbReference>
<dbReference type="HAMAP" id="MF_00558">
    <property type="entry name" value="Succ_CoA_beta"/>
    <property type="match status" value="1"/>
</dbReference>
<dbReference type="PANTHER" id="PTHR11815:SF10">
    <property type="entry name" value="SUCCINATE--COA LIGASE [GDP-FORMING] SUBUNIT BETA, MITOCHONDRIAL"/>
    <property type="match status" value="1"/>
</dbReference>
<dbReference type="Gene3D" id="3.30.1490.20">
    <property type="entry name" value="ATP-grasp fold, A domain"/>
    <property type="match status" value="1"/>
</dbReference>
<proteinExistence type="inferred from homology"/>
<dbReference type="GO" id="GO:0042709">
    <property type="term" value="C:succinate-CoA ligase complex"/>
    <property type="evidence" value="ECO:0007669"/>
    <property type="project" value="TreeGrafter"/>
</dbReference>
<keyword evidence="5" id="KW-0816">Tricarboxylic acid cycle</keyword>
<keyword evidence="9" id="KW-1185">Reference proteome</keyword>
<dbReference type="InterPro" id="IPR013815">
    <property type="entry name" value="ATP_grasp_subdomain_1"/>
</dbReference>
<dbReference type="eggNOG" id="arCOG01337">
    <property type="taxonomic scope" value="Archaea"/>
</dbReference>
<dbReference type="PROSITE" id="PS50975">
    <property type="entry name" value="ATP_GRASP"/>
    <property type="match status" value="1"/>
</dbReference>
<dbReference type="NCBIfam" id="TIGR01016">
    <property type="entry name" value="sucCoAbeta"/>
    <property type="match status" value="1"/>
</dbReference>
<dbReference type="InterPro" id="IPR011761">
    <property type="entry name" value="ATP-grasp"/>
</dbReference>
<comment type="pathway">
    <text evidence="5">Carbohydrate metabolism; tricarboxylic acid cycle; succinate from succinyl-CoA (ligase route): step 1/1.</text>
</comment>
<dbReference type="GO" id="GO:0005524">
    <property type="term" value="F:ATP binding"/>
    <property type="evidence" value="ECO:0007669"/>
    <property type="project" value="UniProtKB-UniRule"/>
</dbReference>
<dbReference type="InterPro" id="IPR005809">
    <property type="entry name" value="Succ_CoA_ligase-like_bsu"/>
</dbReference>
<dbReference type="AlphaFoldDB" id="A6UT13"/>
<dbReference type="PIRSF" id="PIRSF001554">
    <property type="entry name" value="SucCS_beta"/>
    <property type="match status" value="1"/>
</dbReference>
<dbReference type="GO" id="GO:0004776">
    <property type="term" value="F:succinate-CoA ligase (GDP-forming) activity"/>
    <property type="evidence" value="ECO:0007669"/>
    <property type="project" value="RHEA"/>
</dbReference>
<comment type="cofactor">
    <cofactor evidence="5">
        <name>Mg(2+)</name>
        <dbReference type="ChEBI" id="CHEBI:18420"/>
    </cofactor>
    <text evidence="5">Binds 1 Mg(2+) ion per subunit.</text>
</comment>
<comment type="catalytic activity">
    <reaction evidence="5">
        <text>GTP + succinate + CoA = succinyl-CoA + GDP + phosphate</text>
        <dbReference type="Rhea" id="RHEA:22120"/>
        <dbReference type="ChEBI" id="CHEBI:30031"/>
        <dbReference type="ChEBI" id="CHEBI:37565"/>
        <dbReference type="ChEBI" id="CHEBI:43474"/>
        <dbReference type="ChEBI" id="CHEBI:57287"/>
        <dbReference type="ChEBI" id="CHEBI:57292"/>
        <dbReference type="ChEBI" id="CHEBI:58189"/>
    </reaction>
</comment>
<name>A6UT13_META3</name>
<dbReference type="RefSeq" id="WP_011972767.1">
    <property type="nucleotide sequence ID" value="NC_009635.1"/>
</dbReference>
<comment type="similarity">
    <text evidence="5">Belongs to the succinate/malate CoA ligase beta subunit family.</text>
</comment>
<dbReference type="EMBL" id="CP000743">
    <property type="protein sequence ID" value="ABR55635.1"/>
    <property type="molecule type" value="Genomic_DNA"/>
</dbReference>
<comment type="function">
    <text evidence="5">Succinyl-CoA synthetase functions in the citric acid cycle (TCA), coupling the hydrolysis of succinyl-CoA to the synthesis of either ATP or GTP and thus represents the only step of substrate-level phosphorylation in the TCA. The beta subunit provides nucleotide specificity of the enzyme and binds the substrate succinate, while the binding sites for coenzyme A and phosphate are found in the alpha subunit.</text>
</comment>
<dbReference type="SUPFAM" id="SSF56059">
    <property type="entry name" value="Glutathione synthetase ATP-binding domain-like"/>
    <property type="match status" value="1"/>
</dbReference>
<keyword evidence="5 6" id="KW-0067">ATP-binding</keyword>
<comment type="catalytic activity">
    <reaction evidence="5">
        <text>succinate + ATP + CoA = succinyl-CoA + ADP + phosphate</text>
        <dbReference type="Rhea" id="RHEA:17661"/>
        <dbReference type="ChEBI" id="CHEBI:30031"/>
        <dbReference type="ChEBI" id="CHEBI:30616"/>
        <dbReference type="ChEBI" id="CHEBI:43474"/>
        <dbReference type="ChEBI" id="CHEBI:57287"/>
        <dbReference type="ChEBI" id="CHEBI:57292"/>
        <dbReference type="ChEBI" id="CHEBI:456216"/>
        <dbReference type="EC" id="6.2.1.5"/>
    </reaction>
</comment>
<keyword evidence="3 5" id="KW-0547">Nucleotide-binding</keyword>
<dbReference type="GO" id="GO:0006099">
    <property type="term" value="P:tricarboxylic acid cycle"/>
    <property type="evidence" value="ECO:0007669"/>
    <property type="project" value="UniProtKB-UniRule"/>
</dbReference>
<evidence type="ECO:0000256" key="5">
    <source>
        <dbReference type="HAMAP-Rule" id="MF_00558"/>
    </source>
</evidence>